<proteinExistence type="predicted"/>
<dbReference type="RefSeq" id="WP_138319588.1">
    <property type="nucleotide sequence ID" value="NZ_VCBC01000007.1"/>
</dbReference>
<dbReference type="Proteomes" id="UP000307790">
    <property type="component" value="Unassembled WGS sequence"/>
</dbReference>
<gene>
    <name evidence="2" type="ORF">FE810_08295</name>
</gene>
<keyword evidence="1" id="KW-0732">Signal</keyword>
<dbReference type="OrthoDB" id="7594018at2"/>
<comment type="caution">
    <text evidence="2">The sequence shown here is derived from an EMBL/GenBank/DDBJ whole genome shotgun (WGS) entry which is preliminary data.</text>
</comment>
<accession>A0A5R9IIF1</accession>
<feature type="chain" id="PRO_5024401069" description="Transporter" evidence="1">
    <location>
        <begin position="22"/>
        <end position="274"/>
    </location>
</feature>
<evidence type="ECO:0008006" key="4">
    <source>
        <dbReference type="Google" id="ProtNLM"/>
    </source>
</evidence>
<evidence type="ECO:0000313" key="2">
    <source>
        <dbReference type="EMBL" id="TLU65285.1"/>
    </source>
</evidence>
<reference evidence="2 3" key="1">
    <citation type="submission" date="2019-05" db="EMBL/GenBank/DDBJ databases">
        <title>Genome sequences of Thalassotalea litorea 1K03283.</title>
        <authorList>
            <person name="Zhang D."/>
        </authorList>
    </citation>
    <scope>NUCLEOTIDE SEQUENCE [LARGE SCALE GENOMIC DNA]</scope>
    <source>
        <strain evidence="2 3">MCCC 1K03283</strain>
    </source>
</reference>
<feature type="signal peptide" evidence="1">
    <location>
        <begin position="1"/>
        <end position="21"/>
    </location>
</feature>
<organism evidence="2 3">
    <name type="scientific">Thalassotalea litorea</name>
    <dbReference type="NCBI Taxonomy" id="2020715"/>
    <lineage>
        <taxon>Bacteria</taxon>
        <taxon>Pseudomonadati</taxon>
        <taxon>Pseudomonadota</taxon>
        <taxon>Gammaproteobacteria</taxon>
        <taxon>Alteromonadales</taxon>
        <taxon>Colwelliaceae</taxon>
        <taxon>Thalassotalea</taxon>
    </lineage>
</organism>
<dbReference type="EMBL" id="VCBC01000007">
    <property type="protein sequence ID" value="TLU65285.1"/>
    <property type="molecule type" value="Genomic_DNA"/>
</dbReference>
<sequence length="274" mass="29996">MKPTCFVLMLASLFLSAFTLAQEGEKNDNDDKLADDPTKVITKFGISYADNYDFNDNNVSFSGSFAFDPVRKINARVNSDASEWRIGGSWLFPFSIINFNFGKNEYSNGANQTNYSIGTFVPLSHFDIAPAGFQIFPMAGYTYNDGEAPVCVESQCNSDDITIEATPENGFKMVQSEGGSGYLGAFALKPLTPTWTLMTVVNFSYGSKNAGGENYKGWFGGAGVSFAPNKTHSFSAFTFLMDNNTYLDEADKRFVLSYTFQFGQGGKADSPSQP</sequence>
<evidence type="ECO:0000313" key="3">
    <source>
        <dbReference type="Proteomes" id="UP000307790"/>
    </source>
</evidence>
<protein>
    <recommendedName>
        <fullName evidence="4">Transporter</fullName>
    </recommendedName>
</protein>
<evidence type="ECO:0000256" key="1">
    <source>
        <dbReference type="SAM" id="SignalP"/>
    </source>
</evidence>
<dbReference type="AlphaFoldDB" id="A0A5R9IIF1"/>
<keyword evidence="3" id="KW-1185">Reference proteome</keyword>
<name>A0A5R9IIF1_9GAMM</name>